<sequence>MGEKNILAYFHSPAEAESIVPKLRALRVAEVSVDRIGELHGAEVGQSVNPVTGSFPGLAYLTLGSDNPAPIGGVMAAASVDASGLSNGGEYDEENRLDTIMTVIVDEHYEEQALRVIREAGGKI</sequence>
<comment type="caution">
    <text evidence="1">The sequence shown here is derived from an EMBL/GenBank/DDBJ whole genome shotgun (WGS) entry which is preliminary data.</text>
</comment>
<dbReference type="EMBL" id="NMQW01000017">
    <property type="protein sequence ID" value="OXM86125.1"/>
    <property type="molecule type" value="Genomic_DNA"/>
</dbReference>
<accession>A0A229USL7</accession>
<name>A0A229USL7_9BACL</name>
<proteinExistence type="predicted"/>
<dbReference type="AlphaFoldDB" id="A0A229USL7"/>
<dbReference type="OrthoDB" id="2375806at2"/>
<keyword evidence="2" id="KW-1185">Reference proteome</keyword>
<protein>
    <submittedName>
        <fullName evidence="1">Uncharacterized protein</fullName>
    </submittedName>
</protein>
<reference evidence="1 2" key="1">
    <citation type="submission" date="2017-07" db="EMBL/GenBank/DDBJ databases">
        <title>Genome sequencing and assembly of Paenibacillus rigui.</title>
        <authorList>
            <person name="Mayilraj S."/>
        </authorList>
    </citation>
    <scope>NUCLEOTIDE SEQUENCE [LARGE SCALE GENOMIC DNA]</scope>
    <source>
        <strain evidence="1 2">JCM 16352</strain>
    </source>
</reference>
<dbReference type="Proteomes" id="UP000215509">
    <property type="component" value="Unassembled WGS sequence"/>
</dbReference>
<organism evidence="1 2">
    <name type="scientific">Paenibacillus rigui</name>
    <dbReference type="NCBI Taxonomy" id="554312"/>
    <lineage>
        <taxon>Bacteria</taxon>
        <taxon>Bacillati</taxon>
        <taxon>Bacillota</taxon>
        <taxon>Bacilli</taxon>
        <taxon>Bacillales</taxon>
        <taxon>Paenibacillaceae</taxon>
        <taxon>Paenibacillus</taxon>
    </lineage>
</organism>
<evidence type="ECO:0000313" key="1">
    <source>
        <dbReference type="EMBL" id="OXM86125.1"/>
    </source>
</evidence>
<gene>
    <name evidence="1" type="ORF">CF651_12990</name>
</gene>
<dbReference type="RefSeq" id="WP_094015274.1">
    <property type="nucleotide sequence ID" value="NZ_NMQW01000017.1"/>
</dbReference>
<evidence type="ECO:0000313" key="2">
    <source>
        <dbReference type="Proteomes" id="UP000215509"/>
    </source>
</evidence>